<accession>A0A9Q1BQ43</accession>
<dbReference type="InterPro" id="IPR011990">
    <property type="entry name" value="TPR-like_helical_dom_sf"/>
</dbReference>
<comment type="caution">
    <text evidence="4">The sequence shown here is derived from an EMBL/GenBank/DDBJ whole genome shotgun (WGS) entry which is preliminary data.</text>
</comment>
<keyword evidence="1" id="KW-0677">Repeat</keyword>
<gene>
    <name evidence="4" type="ORF">HOLleu_27123</name>
</gene>
<dbReference type="GO" id="GO:0030968">
    <property type="term" value="P:endoplasmic reticulum unfolded protein response"/>
    <property type="evidence" value="ECO:0007669"/>
    <property type="project" value="TreeGrafter"/>
</dbReference>
<evidence type="ECO:0000256" key="1">
    <source>
        <dbReference type="ARBA" id="ARBA00022737"/>
    </source>
</evidence>
<protein>
    <submittedName>
        <fullName evidence="4">Transmembrane and TPR repeat-containing protein 4</fullName>
    </submittedName>
</protein>
<proteinExistence type="predicted"/>
<reference evidence="4" key="1">
    <citation type="submission" date="2021-10" db="EMBL/GenBank/DDBJ databases">
        <title>Tropical sea cucumber genome reveals ecological adaptation and Cuvierian tubules defense mechanism.</title>
        <authorList>
            <person name="Chen T."/>
        </authorList>
    </citation>
    <scope>NUCLEOTIDE SEQUENCE</scope>
    <source>
        <strain evidence="4">Nanhai2018</strain>
        <tissue evidence="4">Muscle</tissue>
    </source>
</reference>
<feature type="repeat" description="TPR" evidence="3">
    <location>
        <begin position="64"/>
        <end position="97"/>
    </location>
</feature>
<keyword evidence="5" id="KW-1185">Reference proteome</keyword>
<dbReference type="GO" id="GO:0005783">
    <property type="term" value="C:endoplasmic reticulum"/>
    <property type="evidence" value="ECO:0007669"/>
    <property type="project" value="TreeGrafter"/>
</dbReference>
<keyword evidence="4" id="KW-0812">Transmembrane</keyword>
<evidence type="ECO:0000256" key="3">
    <source>
        <dbReference type="PROSITE-ProRule" id="PRU00339"/>
    </source>
</evidence>
<dbReference type="EMBL" id="JAIZAY010000013">
    <property type="protein sequence ID" value="KAJ8030653.1"/>
    <property type="molecule type" value="Genomic_DNA"/>
</dbReference>
<dbReference type="SMART" id="SM00028">
    <property type="entry name" value="TPR"/>
    <property type="match status" value="2"/>
</dbReference>
<dbReference type="GO" id="GO:0000030">
    <property type="term" value="F:mannosyltransferase activity"/>
    <property type="evidence" value="ECO:0007669"/>
    <property type="project" value="TreeGrafter"/>
</dbReference>
<sequence>MVPFLSTFTGKLDAAVEVARRALKYLPNEPGIHFILGNVLGKSDRLEEAESSFLRALALDPNMGSYHANIGVLYHRWNKFTQAEYHYQKALEINPSDSATLENVQKLKRVQSKQQRSKQTI</sequence>
<dbReference type="Pfam" id="PF13432">
    <property type="entry name" value="TPR_16"/>
    <property type="match status" value="1"/>
</dbReference>
<dbReference type="Gene3D" id="1.25.40.10">
    <property type="entry name" value="Tetratricopeptide repeat domain"/>
    <property type="match status" value="1"/>
</dbReference>
<feature type="repeat" description="TPR" evidence="3">
    <location>
        <begin position="30"/>
        <end position="63"/>
    </location>
</feature>
<keyword evidence="4" id="KW-0472">Membrane</keyword>
<dbReference type="GO" id="GO:0035269">
    <property type="term" value="P:protein O-linked glycosylation via mannose"/>
    <property type="evidence" value="ECO:0007669"/>
    <property type="project" value="TreeGrafter"/>
</dbReference>
<dbReference type="InterPro" id="IPR019734">
    <property type="entry name" value="TPR_rpt"/>
</dbReference>
<dbReference type="AlphaFoldDB" id="A0A9Q1BQ43"/>
<dbReference type="OrthoDB" id="19588at2759"/>
<organism evidence="4 5">
    <name type="scientific">Holothuria leucospilota</name>
    <name type="common">Black long sea cucumber</name>
    <name type="synonym">Mertensiothuria leucospilota</name>
    <dbReference type="NCBI Taxonomy" id="206669"/>
    <lineage>
        <taxon>Eukaryota</taxon>
        <taxon>Metazoa</taxon>
        <taxon>Echinodermata</taxon>
        <taxon>Eleutherozoa</taxon>
        <taxon>Echinozoa</taxon>
        <taxon>Holothuroidea</taxon>
        <taxon>Aspidochirotacea</taxon>
        <taxon>Aspidochirotida</taxon>
        <taxon>Holothuriidae</taxon>
        <taxon>Holothuria</taxon>
    </lineage>
</organism>
<dbReference type="PROSITE" id="PS50005">
    <property type="entry name" value="TPR"/>
    <property type="match status" value="2"/>
</dbReference>
<dbReference type="PANTHER" id="PTHR44227:SF3">
    <property type="entry name" value="PROTEIN O-MANNOSYL-TRANSFERASE TMTC4"/>
    <property type="match status" value="1"/>
</dbReference>
<dbReference type="InterPro" id="IPR052346">
    <property type="entry name" value="O-mannosyl-transferase_TMTC"/>
</dbReference>
<evidence type="ECO:0000313" key="4">
    <source>
        <dbReference type="EMBL" id="KAJ8030653.1"/>
    </source>
</evidence>
<name>A0A9Q1BQ43_HOLLE</name>
<dbReference type="Proteomes" id="UP001152320">
    <property type="component" value="Chromosome 13"/>
</dbReference>
<evidence type="ECO:0000256" key="2">
    <source>
        <dbReference type="ARBA" id="ARBA00022803"/>
    </source>
</evidence>
<evidence type="ECO:0000313" key="5">
    <source>
        <dbReference type="Proteomes" id="UP001152320"/>
    </source>
</evidence>
<keyword evidence="2 3" id="KW-0802">TPR repeat</keyword>
<dbReference type="Pfam" id="PF00515">
    <property type="entry name" value="TPR_1"/>
    <property type="match status" value="1"/>
</dbReference>
<dbReference type="PANTHER" id="PTHR44227">
    <property type="match status" value="1"/>
</dbReference>
<dbReference type="SUPFAM" id="SSF48452">
    <property type="entry name" value="TPR-like"/>
    <property type="match status" value="1"/>
</dbReference>